<dbReference type="InterPro" id="IPR012171">
    <property type="entry name" value="Fatty_acid_desaturase"/>
</dbReference>
<keyword evidence="1" id="KW-1133">Transmembrane helix</keyword>
<evidence type="ECO:0000259" key="2">
    <source>
        <dbReference type="Pfam" id="PF00487"/>
    </source>
</evidence>
<evidence type="ECO:0000313" key="3">
    <source>
        <dbReference type="EMBL" id="KAB0503411.1"/>
    </source>
</evidence>
<feature type="transmembrane region" description="Helical" evidence="1">
    <location>
        <begin position="82"/>
        <end position="101"/>
    </location>
</feature>
<dbReference type="EMBL" id="LT629746">
    <property type="protein sequence ID" value="SDT48179.1"/>
    <property type="molecule type" value="Genomic_DNA"/>
</dbReference>
<dbReference type="Proteomes" id="UP000434925">
    <property type="component" value="Unassembled WGS sequence"/>
</dbReference>
<reference evidence="4" key="2">
    <citation type="submission" date="2016-10" db="EMBL/GenBank/DDBJ databases">
        <authorList>
            <person name="de Groot N.N."/>
        </authorList>
    </citation>
    <scope>NUCLEOTIDE SEQUENCE [LARGE SCALE GENOMIC DNA]</scope>
    <source>
        <strain evidence="4">BS3782</strain>
    </source>
</reference>
<dbReference type="PANTHER" id="PTHR19353:SF19">
    <property type="entry name" value="DELTA(5) FATTY ACID DESATURASE C-RELATED"/>
    <property type="match status" value="1"/>
</dbReference>
<accession>A0A0J6HH89</accession>
<organism evidence="4 5">
    <name type="scientific">Pseudomonas lini</name>
    <dbReference type="NCBI Taxonomy" id="163011"/>
    <lineage>
        <taxon>Bacteria</taxon>
        <taxon>Pseudomonadati</taxon>
        <taxon>Pseudomonadota</taxon>
        <taxon>Gammaproteobacteria</taxon>
        <taxon>Pseudomonadales</taxon>
        <taxon>Pseudomonadaceae</taxon>
        <taxon>Pseudomonas</taxon>
    </lineage>
</organism>
<dbReference type="GO" id="GO:0016020">
    <property type="term" value="C:membrane"/>
    <property type="evidence" value="ECO:0007669"/>
    <property type="project" value="TreeGrafter"/>
</dbReference>
<dbReference type="RefSeq" id="WP_048394748.1">
    <property type="nucleotide sequence ID" value="NZ_JYLB01000003.1"/>
</dbReference>
<feature type="transmembrane region" description="Helical" evidence="1">
    <location>
        <begin position="215"/>
        <end position="232"/>
    </location>
</feature>
<dbReference type="EMBL" id="VZPO01000006">
    <property type="protein sequence ID" value="KAB0503411.1"/>
    <property type="molecule type" value="Genomic_DNA"/>
</dbReference>
<dbReference type="GO" id="GO:0008610">
    <property type="term" value="P:lipid biosynthetic process"/>
    <property type="evidence" value="ECO:0007669"/>
    <property type="project" value="UniProtKB-ARBA"/>
</dbReference>
<dbReference type="CDD" id="cd03511">
    <property type="entry name" value="Rhizopine-oxygenase-like"/>
    <property type="match status" value="1"/>
</dbReference>
<reference evidence="5" key="1">
    <citation type="submission" date="2016-10" db="EMBL/GenBank/DDBJ databases">
        <authorList>
            <person name="Varghese N."/>
            <person name="Submissions S."/>
        </authorList>
    </citation>
    <scope>NUCLEOTIDE SEQUENCE [LARGE SCALE GENOMIC DNA]</scope>
    <source>
        <strain evidence="5">BS3782</strain>
    </source>
</reference>
<evidence type="ECO:0000313" key="4">
    <source>
        <dbReference type="EMBL" id="SDT48179.1"/>
    </source>
</evidence>
<dbReference type="InterPro" id="IPR005804">
    <property type="entry name" value="FA_desaturase_dom"/>
</dbReference>
<feature type="domain" description="Fatty acid desaturase" evidence="2">
    <location>
        <begin position="84"/>
        <end position="326"/>
    </location>
</feature>
<keyword evidence="1" id="KW-0472">Membrane</keyword>
<keyword evidence="5" id="KW-1185">Reference proteome</keyword>
<sequence>MPEQNAAFENTGKPVPRDYRLTGPEAARAAQKGLVSASWYQSPISRKRMKELMQRRDGPALLDTAIWLSAMVVTGFGGYWFWGSWACVPFFFVYGMLYGTASNARWHEAGHGTAFKTRWMNDAVYQLSSFMFMFEPQVWRWSHARHHTDTVIVGRDPEIVEPRPPSLINMVLSLFRMPYALKTMGSVCKHAVGRMGEEEQTFIPESEWPKVVRDARVWLVIYGLTVGAALYMQSWLPLMFIGLPTLYGGWLSYLFGLSQHVGLAEDVLDHRSNCRTIYMGPVLRFMYLNMNYHLEHHMYPMVPFHALAQLHEEIRNDCPPPYTSLFEAFKEILPTIWKQRKDPTYFVSRPLPQRAAPAANVQAEPEVTPA</sequence>
<dbReference type="PANTHER" id="PTHR19353">
    <property type="entry name" value="FATTY ACID DESATURASE 2"/>
    <property type="match status" value="1"/>
</dbReference>
<evidence type="ECO:0000256" key="1">
    <source>
        <dbReference type="SAM" id="Phobius"/>
    </source>
</evidence>
<dbReference type="AlphaFoldDB" id="A0A0J6HH89"/>
<dbReference type="InterPro" id="IPR039393">
    <property type="entry name" value="Rhizopine-oxygenase-like"/>
</dbReference>
<reference evidence="3 6" key="3">
    <citation type="submission" date="2019-09" db="EMBL/GenBank/DDBJ databases">
        <title>Draft genome sequences of 48 bacterial type strains from the CCUG.</title>
        <authorList>
            <person name="Tunovic T."/>
            <person name="Pineiro-Iglesias B."/>
            <person name="Unosson C."/>
            <person name="Inganas E."/>
            <person name="Ohlen M."/>
            <person name="Cardew S."/>
            <person name="Jensie-Markopoulos S."/>
            <person name="Salva-Serra F."/>
            <person name="Jaen-Luchoro D."/>
            <person name="Karlsson R."/>
            <person name="Svensson-Stadler L."/>
            <person name="Chun J."/>
            <person name="Moore E."/>
        </authorList>
    </citation>
    <scope>NUCLEOTIDE SEQUENCE [LARGE SCALE GENOMIC DNA]</scope>
    <source>
        <strain evidence="3 6">CCUG 51522</strain>
    </source>
</reference>
<dbReference type="Proteomes" id="UP000182814">
    <property type="component" value="Chromosome I"/>
</dbReference>
<evidence type="ECO:0000313" key="5">
    <source>
        <dbReference type="Proteomes" id="UP000182814"/>
    </source>
</evidence>
<evidence type="ECO:0000313" key="6">
    <source>
        <dbReference type="Proteomes" id="UP000434925"/>
    </source>
</evidence>
<dbReference type="Pfam" id="PF00487">
    <property type="entry name" value="FA_desaturase"/>
    <property type="match status" value="1"/>
</dbReference>
<name>A0A0J6HH89_9PSED</name>
<dbReference type="GO" id="GO:0016717">
    <property type="term" value="F:oxidoreductase activity, acting on paired donors, with oxidation of a pair of donors resulting in the reduction of molecular oxygen to two molecules of water"/>
    <property type="evidence" value="ECO:0007669"/>
    <property type="project" value="TreeGrafter"/>
</dbReference>
<protein>
    <submittedName>
        <fullName evidence="4">Fatty acid desaturase</fullName>
    </submittedName>
</protein>
<proteinExistence type="predicted"/>
<gene>
    <name evidence="3" type="ORF">F7R14_16750</name>
    <name evidence="4" type="ORF">SAMN04490191_4676</name>
</gene>
<keyword evidence="1" id="KW-0812">Transmembrane</keyword>
<dbReference type="PATRIC" id="fig|163011.3.peg.2974"/>